<dbReference type="Pfam" id="PF25758">
    <property type="entry name" value="TPR_IPO11"/>
    <property type="match status" value="1"/>
</dbReference>
<reference evidence="7" key="1">
    <citation type="journal article" date="2011" name="Genome Biol.">
        <title>Comparative and functional genomics provide insights into the pathogenicity of dermatophytic fungi.</title>
        <authorList>
            <person name="Burmester A."/>
            <person name="Shelest E."/>
            <person name="Gloeckner G."/>
            <person name="Heddergott C."/>
            <person name="Schindler S."/>
            <person name="Staib P."/>
            <person name="Heidel A."/>
            <person name="Felder M."/>
            <person name="Petzold A."/>
            <person name="Szafranski K."/>
            <person name="Feuermann M."/>
            <person name="Pedruzzi I."/>
            <person name="Priebe S."/>
            <person name="Groth M."/>
            <person name="Winkler R."/>
            <person name="Li W."/>
            <person name="Kniemeyer O."/>
            <person name="Schroeckh V."/>
            <person name="Hertweck C."/>
            <person name="Hube B."/>
            <person name="White T.C."/>
            <person name="Platzer M."/>
            <person name="Guthke R."/>
            <person name="Heitman J."/>
            <person name="Woestemeyer J."/>
            <person name="Zipfel P.F."/>
            <person name="Monod M."/>
            <person name="Brakhage A.A."/>
        </authorList>
    </citation>
    <scope>NUCLEOTIDE SEQUENCE [LARGE SCALE GENOMIC DNA]</scope>
    <source>
        <strain evidence="7">HKI 0517</strain>
    </source>
</reference>
<evidence type="ECO:0000256" key="1">
    <source>
        <dbReference type="ARBA" id="ARBA00004123"/>
    </source>
</evidence>
<dbReference type="InterPro" id="IPR011989">
    <property type="entry name" value="ARM-like"/>
</dbReference>
<comment type="caution">
    <text evidence="6">The sequence shown here is derived from an EMBL/GenBank/DDBJ whole genome shotgun (WGS) entry which is preliminary data.</text>
</comment>
<dbReference type="HOGENOM" id="CLU_003886_1_0_1"/>
<dbReference type="OrthoDB" id="361693at2759"/>
<evidence type="ECO:0000313" key="6">
    <source>
        <dbReference type="EMBL" id="EFE41199.1"/>
    </source>
</evidence>
<accession>D4DAB8</accession>
<evidence type="ECO:0000256" key="3">
    <source>
        <dbReference type="ARBA" id="ARBA00022448"/>
    </source>
</evidence>
<dbReference type="SMART" id="SM00913">
    <property type="entry name" value="IBN_N"/>
    <property type="match status" value="1"/>
</dbReference>
<dbReference type="Gene3D" id="1.25.10.10">
    <property type="entry name" value="Leucine-rich Repeat Variant"/>
    <property type="match status" value="1"/>
</dbReference>
<comment type="similarity">
    <text evidence="2">Belongs to the importin beta family.</text>
</comment>
<gene>
    <name evidence="6" type="ORF">TRV_04065</name>
</gene>
<feature type="domain" description="Importin N-terminal" evidence="5">
    <location>
        <begin position="37"/>
        <end position="132"/>
    </location>
</feature>
<dbReference type="Pfam" id="PF03810">
    <property type="entry name" value="IBN_N"/>
    <property type="match status" value="1"/>
</dbReference>
<dbReference type="GO" id="GO:0005635">
    <property type="term" value="C:nuclear envelope"/>
    <property type="evidence" value="ECO:0007669"/>
    <property type="project" value="TreeGrafter"/>
</dbReference>
<organism evidence="6 7">
    <name type="scientific">Trichophyton verrucosum (strain HKI 0517)</name>
    <dbReference type="NCBI Taxonomy" id="663202"/>
    <lineage>
        <taxon>Eukaryota</taxon>
        <taxon>Fungi</taxon>
        <taxon>Dikarya</taxon>
        <taxon>Ascomycota</taxon>
        <taxon>Pezizomycotina</taxon>
        <taxon>Eurotiomycetes</taxon>
        <taxon>Eurotiomycetidae</taxon>
        <taxon>Onygenales</taxon>
        <taxon>Arthrodermataceae</taxon>
        <taxon>Trichophyton</taxon>
    </lineage>
</organism>
<dbReference type="InterPro" id="IPR016024">
    <property type="entry name" value="ARM-type_fold"/>
</dbReference>
<dbReference type="Proteomes" id="UP000008383">
    <property type="component" value="Unassembled WGS sequence"/>
</dbReference>
<dbReference type="GO" id="GO:0031267">
    <property type="term" value="F:small GTPase binding"/>
    <property type="evidence" value="ECO:0007669"/>
    <property type="project" value="InterPro"/>
</dbReference>
<dbReference type="GeneID" id="9578695"/>
<dbReference type="AlphaFoldDB" id="D4DAB8"/>
<dbReference type="InterPro" id="IPR001494">
    <property type="entry name" value="Importin-beta_N"/>
</dbReference>
<dbReference type="SUPFAM" id="SSF48371">
    <property type="entry name" value="ARM repeat"/>
    <property type="match status" value="1"/>
</dbReference>
<proteinExistence type="inferred from homology"/>
<sequence length="1100" mass="123371">MQVAIEVPGEANPLTLPNVIHALTTAGSSLPQQRQSGTAQLQEWGRQPGFHSLLQDVFTDYSTPFEVRYLSIIQLKNGIDRYWRKTANKYASVVTGCSIFGGISANMGNRCSALKQDEKNQIKRRAIEAGVVEPASQLALQNALIVAKILRAEFPLEWPEAISEIIEHLRASIRPGANPVQLSRTLLILLQVIKELSTGRLEKTRRGLRSAAPELLHIVASIYVDKVQKWGTFLESGGDDEGGALEAVEQSLMSLKVIRRLIVAGFENPNRESDISGFWTLSLTHLGNFYSLIQRQSSTLAPEVEKLIGKHIIQLSKLHLEMARTHPAPFGLLPQAVDMVKSYWGLVVELGKMYGSTDFSQLQVGINGDADDDEKPLLEKLGLKALLLLRACAKIAFYPTNTFRYQNQQAKEEKNQCVSLMKSEIFNEDFVVQVMELLVTRFFVFKASDLREWEEEPEEWEKQEEEITDAWEFSIRSCAEKLFLDLVINFKELLIPKLLNVFYTYASKSYNGIVCYKSELTDDALDPQNKDILLKDSLYSAVGLAAACLENHLDFNTFLVSTLVPEIQIQGPGYNILRRRISVILGQWVPVKPSDIDKASVYGIFQHLLDKSDPMNDQVVRVTAGRKLRQVLDPFEFSAEVFQPFSTSILQNLMQLIQEVSLSETKMALLETVRVAVVKMESNITPFADQIVSLLPGLWEQSGDEHLMKQAILTLLSSLIHSMRENSTRYHSMILPLIQKSVEPGSESLVYLLEESLDLWSAVLSETPNPPSPEILALFPSIFPIFEIGSDVVRQALEVTESYILLAPREFLDENVRFRLFDIFNTLLNPDVTPRIGLVPHLAELLIRTGESASEENNENVYGAIAKSMLSTGFMETLLSALYGAYQSRQTTGPNRKQATIYGVAETDHLSVLARLALASPRNCISAVTSAARNSSEEQTFTWILSEWFAHFDNIGDVNKKKLHTMALTHLLTVNGPSSPAPTYLLNNLQSYLTIWTDLITDLSEGPEVNPTDARHGDYLVFDPNEAQGEKYHESETPETTRRRAWSASDAIHKINLREYVGQHLQALVQVCGGADRFRDEWLVNVDREVVNGFGQLGIM</sequence>
<dbReference type="EMBL" id="ACYE01000206">
    <property type="protein sequence ID" value="EFE41199.1"/>
    <property type="molecule type" value="Genomic_DNA"/>
</dbReference>
<dbReference type="KEGG" id="tve:TRV_04065"/>
<evidence type="ECO:0000256" key="2">
    <source>
        <dbReference type="ARBA" id="ARBA00007991"/>
    </source>
</evidence>
<dbReference type="FunFam" id="1.25.10.10:FF:000362">
    <property type="entry name" value="Importin 11, putative"/>
    <property type="match status" value="1"/>
</dbReference>
<evidence type="ECO:0000313" key="7">
    <source>
        <dbReference type="Proteomes" id="UP000008383"/>
    </source>
</evidence>
<dbReference type="PANTHER" id="PTHR10997">
    <property type="entry name" value="IMPORTIN-7, 8, 11"/>
    <property type="match status" value="1"/>
</dbReference>
<protein>
    <recommendedName>
        <fullName evidence="5">Importin N-terminal domain-containing protein</fullName>
    </recommendedName>
</protein>
<name>D4DAB8_TRIVH</name>
<dbReference type="PROSITE" id="PS50166">
    <property type="entry name" value="IMPORTIN_B_NT"/>
    <property type="match status" value="1"/>
</dbReference>
<dbReference type="PANTHER" id="PTHR10997:SF7">
    <property type="entry name" value="IMPORTIN-11"/>
    <property type="match status" value="1"/>
</dbReference>
<evidence type="ECO:0000259" key="5">
    <source>
        <dbReference type="PROSITE" id="PS50166"/>
    </source>
</evidence>
<evidence type="ECO:0000256" key="4">
    <source>
        <dbReference type="ARBA" id="ARBA00023242"/>
    </source>
</evidence>
<dbReference type="RefSeq" id="XP_003021817.1">
    <property type="nucleotide sequence ID" value="XM_003021771.1"/>
</dbReference>
<keyword evidence="3" id="KW-0813">Transport</keyword>
<comment type="subcellular location">
    <subcellularLocation>
        <location evidence="1">Nucleus</location>
    </subcellularLocation>
</comment>
<keyword evidence="4" id="KW-0539">Nucleus</keyword>
<dbReference type="GO" id="GO:0006606">
    <property type="term" value="P:protein import into nucleus"/>
    <property type="evidence" value="ECO:0007669"/>
    <property type="project" value="TreeGrafter"/>
</dbReference>
<dbReference type="InterPro" id="IPR058669">
    <property type="entry name" value="TPR_IPO7/11-like"/>
</dbReference>
<dbReference type="GO" id="GO:0005829">
    <property type="term" value="C:cytosol"/>
    <property type="evidence" value="ECO:0007669"/>
    <property type="project" value="TreeGrafter"/>
</dbReference>
<keyword evidence="7" id="KW-1185">Reference proteome</keyword>